<dbReference type="EMBL" id="QLMG01000061">
    <property type="protein sequence ID" value="RAK09925.1"/>
    <property type="molecule type" value="Genomic_DNA"/>
</dbReference>
<protein>
    <submittedName>
        <fullName evidence="1">Uncharacterized protein</fullName>
    </submittedName>
</protein>
<keyword evidence="2" id="KW-1185">Reference proteome</keyword>
<feature type="non-terminal residue" evidence="1">
    <location>
        <position position="1"/>
    </location>
</feature>
<reference evidence="1 2" key="1">
    <citation type="submission" date="2018-06" db="EMBL/GenBank/DDBJ databases">
        <title>Genomic Encyclopedia of Archaeal and Bacterial Type Strains, Phase II (KMG-II): from individual species to whole genera.</title>
        <authorList>
            <person name="Goeker M."/>
        </authorList>
    </citation>
    <scope>NUCLEOTIDE SEQUENCE [LARGE SCALE GENOMIC DNA]</scope>
    <source>
        <strain evidence="1 2">DSM 22011</strain>
    </source>
</reference>
<dbReference type="RefSeq" id="WP_205912168.1">
    <property type="nucleotide sequence ID" value="NZ_LIQE01000067.1"/>
</dbReference>
<gene>
    <name evidence="1" type="ORF">ATI53_10611</name>
</gene>
<accession>A0A327XRI3</accession>
<comment type="caution">
    <text evidence="1">The sequence shown here is derived from an EMBL/GenBank/DDBJ whole genome shotgun (WGS) entry which is preliminary data.</text>
</comment>
<sequence length="329" mass="36034">QFLNYWATNCKFWLYDGQFLRARKGGHFHFVNCDWSGLAPGMTLNQSSNGAPLFELLGTDHARGVCSLTVTGGRVEHKNLLSKLIYCEWNYGTVSFRDVDCGAVTPTGYETVTNAHFSSGNDQGPTVLFEGCDLIGRHLYANGASSHVYEHNAAYRLCLIRQTSPDNFLRFSRSSYGGTWLVGLDRCRSSNANTSGNIVVWDAVFGSRWAMNSHCGKRSFVFRDSIGAGQPQSSTEFTARVPAGTFVTRVVFRNPGVPLSSIVQVNFQVLDGGGNVIAETGNHALSSVMYLDLPRCHSVGAGNETLRLRDANGVANQVGRMFAEVEFLC</sequence>
<organism evidence="1 2">
    <name type="scientific">Salipiger aestuarii</name>
    <dbReference type="NCBI Taxonomy" id="568098"/>
    <lineage>
        <taxon>Bacteria</taxon>
        <taxon>Pseudomonadati</taxon>
        <taxon>Pseudomonadota</taxon>
        <taxon>Alphaproteobacteria</taxon>
        <taxon>Rhodobacterales</taxon>
        <taxon>Roseobacteraceae</taxon>
        <taxon>Salipiger</taxon>
    </lineage>
</organism>
<name>A0A327XRI3_9RHOB</name>
<dbReference type="AlphaFoldDB" id="A0A327XRI3"/>
<dbReference type="Proteomes" id="UP000249165">
    <property type="component" value="Unassembled WGS sequence"/>
</dbReference>
<evidence type="ECO:0000313" key="2">
    <source>
        <dbReference type="Proteomes" id="UP000249165"/>
    </source>
</evidence>
<proteinExistence type="predicted"/>
<evidence type="ECO:0000313" key="1">
    <source>
        <dbReference type="EMBL" id="RAK09925.1"/>
    </source>
</evidence>